<reference evidence="4 5" key="1">
    <citation type="submission" date="2020-06" db="EMBL/GenBank/DDBJ databases">
        <title>Global-level population genomics: horizontal gene transfer, symbiosis and evolution in Rhizobia.</title>
        <authorList>
            <person name="Gai Y."/>
        </authorList>
    </citation>
    <scope>NUCLEOTIDE SEQUENCE [LARGE SCALE GENOMIC DNA]</scope>
    <source>
        <strain evidence="4 5">PLR6_1b</strain>
    </source>
</reference>
<proteinExistence type="inferred from homology"/>
<dbReference type="Pfam" id="PF01464">
    <property type="entry name" value="SLT"/>
    <property type="match status" value="1"/>
</dbReference>
<evidence type="ECO:0000313" key="4">
    <source>
        <dbReference type="EMBL" id="MBY3590919.1"/>
    </source>
</evidence>
<dbReference type="CDD" id="cd00254">
    <property type="entry name" value="LT-like"/>
    <property type="match status" value="1"/>
</dbReference>
<evidence type="ECO:0000313" key="5">
    <source>
        <dbReference type="Proteomes" id="UP000720124"/>
    </source>
</evidence>
<comment type="caution">
    <text evidence="4">The sequence shown here is derived from an EMBL/GenBank/DDBJ whole genome shotgun (WGS) entry which is preliminary data.</text>
</comment>
<dbReference type="SUPFAM" id="SSF53955">
    <property type="entry name" value="Lysozyme-like"/>
    <property type="match status" value="1"/>
</dbReference>
<comment type="similarity">
    <text evidence="1">Belongs to the transglycosylase Slt family.</text>
</comment>
<dbReference type="PANTHER" id="PTHR37423">
    <property type="entry name" value="SOLUBLE LYTIC MUREIN TRANSGLYCOSYLASE-RELATED"/>
    <property type="match status" value="1"/>
</dbReference>
<evidence type="ECO:0000256" key="1">
    <source>
        <dbReference type="ARBA" id="ARBA00007734"/>
    </source>
</evidence>
<dbReference type="Proteomes" id="UP000720124">
    <property type="component" value="Unassembled WGS sequence"/>
</dbReference>
<protein>
    <submittedName>
        <fullName evidence="4">Lytic transglycosylase domain-containing protein</fullName>
    </submittedName>
</protein>
<name>A0ABS7LIA5_9HYPH</name>
<feature type="domain" description="Transglycosylase SLT" evidence="3">
    <location>
        <begin position="86"/>
        <end position="176"/>
    </location>
</feature>
<evidence type="ECO:0000259" key="3">
    <source>
        <dbReference type="Pfam" id="PF01464"/>
    </source>
</evidence>
<keyword evidence="5" id="KW-1185">Reference proteome</keyword>
<comment type="similarity">
    <text evidence="2">Belongs to the virb1 family.</text>
</comment>
<sequence>MEVGTCRDQMIGRKCQSGVRRRSANALLSVCFLLAVLEAAKAQPEEGAAESACLYSGLSASGTGETLCIRKESFNRDLCLAIGHFAEANRLPPAYFARLIWRESTFRPDAVSIKGAQGIAQFMPGTAKLRGLEDSYQALEALRKSAQYLDELRNRFGNLGLAAAAYNAGENGLATYLTSGRLPSETRSYVMAITAHTVEEWKDNPPEDAAVPLEKDKPFLDGCVALADSRRLKETPWRQEGVWAPWGVQLAANGDVAVARRMFRDAVQDLPAPLNAEQPLILRQRDRSFGFRPRYAARIARQTRIEANDVCNQIRKHGGTCLVFKNQ</sequence>
<organism evidence="4 5">
    <name type="scientific">Rhizobium bangladeshense</name>
    <dbReference type="NCBI Taxonomy" id="1138189"/>
    <lineage>
        <taxon>Bacteria</taxon>
        <taxon>Pseudomonadati</taxon>
        <taxon>Pseudomonadota</taxon>
        <taxon>Alphaproteobacteria</taxon>
        <taxon>Hyphomicrobiales</taxon>
        <taxon>Rhizobiaceae</taxon>
        <taxon>Rhizobium/Agrobacterium group</taxon>
        <taxon>Rhizobium</taxon>
    </lineage>
</organism>
<gene>
    <name evidence="4" type="ORF">HJA87_13675</name>
</gene>
<dbReference type="Gene3D" id="1.10.530.10">
    <property type="match status" value="1"/>
</dbReference>
<dbReference type="InterPro" id="IPR023346">
    <property type="entry name" value="Lysozyme-like_dom_sf"/>
</dbReference>
<dbReference type="PANTHER" id="PTHR37423:SF2">
    <property type="entry name" value="MEMBRANE-BOUND LYTIC MUREIN TRANSGLYCOSYLASE C"/>
    <property type="match status" value="1"/>
</dbReference>
<evidence type="ECO:0000256" key="2">
    <source>
        <dbReference type="ARBA" id="ARBA00009387"/>
    </source>
</evidence>
<accession>A0ABS7LIA5</accession>
<dbReference type="InterPro" id="IPR008258">
    <property type="entry name" value="Transglycosylase_SLT_dom_1"/>
</dbReference>
<dbReference type="EMBL" id="JABTXI010000004">
    <property type="protein sequence ID" value="MBY3590919.1"/>
    <property type="molecule type" value="Genomic_DNA"/>
</dbReference>